<feature type="domain" description="Creatinase N-terminal" evidence="2">
    <location>
        <begin position="8"/>
        <end position="131"/>
    </location>
</feature>
<dbReference type="Gene3D" id="3.90.230.10">
    <property type="entry name" value="Creatinase/methionine aminopeptidase superfamily"/>
    <property type="match status" value="1"/>
</dbReference>
<dbReference type="EMBL" id="LT906439">
    <property type="protein sequence ID" value="SNU86443.1"/>
    <property type="molecule type" value="Genomic_DNA"/>
</dbReference>
<dbReference type="PANTHER" id="PTHR46112">
    <property type="entry name" value="AMINOPEPTIDASE"/>
    <property type="match status" value="1"/>
</dbReference>
<dbReference type="InterPro" id="IPR050659">
    <property type="entry name" value="Peptidase_M24B"/>
</dbReference>
<keyword evidence="4" id="KW-1185">Reference proteome</keyword>
<proteinExistence type="predicted"/>
<evidence type="ECO:0000313" key="3">
    <source>
        <dbReference type="EMBL" id="SNU86443.1"/>
    </source>
</evidence>
<dbReference type="Gene3D" id="3.40.350.10">
    <property type="entry name" value="Creatinase/prolidase N-terminal domain"/>
    <property type="match status" value="1"/>
</dbReference>
<evidence type="ECO:0000313" key="4">
    <source>
        <dbReference type="Proteomes" id="UP000215185"/>
    </source>
</evidence>
<keyword evidence="3" id="KW-0645">Protease</keyword>
<dbReference type="InterPro" id="IPR036005">
    <property type="entry name" value="Creatinase/aminopeptidase-like"/>
</dbReference>
<dbReference type="EC" id="3.4.-.-" evidence="3"/>
<evidence type="ECO:0000259" key="1">
    <source>
        <dbReference type="Pfam" id="PF00557"/>
    </source>
</evidence>
<dbReference type="InterPro" id="IPR000587">
    <property type="entry name" value="Creatinase_N"/>
</dbReference>
<dbReference type="Pfam" id="PF00557">
    <property type="entry name" value="Peptidase_M24"/>
    <property type="match status" value="1"/>
</dbReference>
<dbReference type="KEGG" id="smen:SAMEA4412692_0237"/>
<evidence type="ECO:0000259" key="2">
    <source>
        <dbReference type="Pfam" id="PF01321"/>
    </source>
</evidence>
<name>A0A239SP63_9STRE</name>
<accession>A0A239SP63</accession>
<dbReference type="InterPro" id="IPR029149">
    <property type="entry name" value="Creatin/AminoP/Spt16_N"/>
</dbReference>
<dbReference type="eggNOG" id="COG0006">
    <property type="taxonomic scope" value="Bacteria"/>
</dbReference>
<dbReference type="InterPro" id="IPR000994">
    <property type="entry name" value="Pept_M24"/>
</dbReference>
<organism evidence="3 4">
    <name type="scientific">Streptococcus merionis</name>
    <dbReference type="NCBI Taxonomy" id="400065"/>
    <lineage>
        <taxon>Bacteria</taxon>
        <taxon>Bacillati</taxon>
        <taxon>Bacillota</taxon>
        <taxon>Bacilli</taxon>
        <taxon>Lactobacillales</taxon>
        <taxon>Streptococcaceae</taxon>
        <taxon>Streptococcus</taxon>
    </lineage>
</organism>
<dbReference type="Proteomes" id="UP000215185">
    <property type="component" value="Chromosome 1"/>
</dbReference>
<dbReference type="EC" id="3.4.11.9" evidence="3"/>
<dbReference type="SUPFAM" id="SSF55920">
    <property type="entry name" value="Creatinase/aminopeptidase"/>
    <property type="match status" value="1"/>
</dbReference>
<feature type="domain" description="Peptidase M24" evidence="1">
    <location>
        <begin position="139"/>
        <end position="341"/>
    </location>
</feature>
<sequence length="357" mass="39978">MTDYFEQRLENFEAALSETAVDGILVTNLTNIYYLTGFQGTNATLFISKKRRIFVTDARYTLIAKDVVKNFDLVESRDALGEIAKIIAEDGISAIGFDSQVTFGFYQQLQVVFESYELQPLENFIENIRMVKDESEIATIRKACSISDKAFLDVLDFIKPGQTTELDVANFLDFRMREYGASGISFDTIVASGYRSAMPHGRASEKVILAGESLTMDFGCYYNHYVSDMTRTVHVGHVSDEEREIYDIILRANQALIEKAKAGLSYRDYDGIPRKIITDAGYGPQFSHGIGHGMGLDIHEFPYFGQSDESLKAGMVVTDEPGIYLDGKYGLRIEDDLLITETGCEVLTHAPKELIVL</sequence>
<dbReference type="SUPFAM" id="SSF53092">
    <property type="entry name" value="Creatinase/prolidase N-terminal domain"/>
    <property type="match status" value="1"/>
</dbReference>
<reference evidence="3 4" key="1">
    <citation type="submission" date="2017-06" db="EMBL/GenBank/DDBJ databases">
        <authorList>
            <consortium name="Pathogen Informatics"/>
        </authorList>
    </citation>
    <scope>NUCLEOTIDE SEQUENCE [LARGE SCALE GENOMIC DNA]</scope>
    <source>
        <strain evidence="3 4">NCTC13788</strain>
    </source>
</reference>
<dbReference type="AlphaFoldDB" id="A0A239SP63"/>
<protein>
    <submittedName>
        <fullName evidence="3">X-Pro aminopeptidase</fullName>
        <ecNumber evidence="3">3.4.-.-</ecNumber>
        <ecNumber evidence="3">3.4.11.9</ecNumber>
    </submittedName>
</protein>
<dbReference type="RefSeq" id="WP_018373134.1">
    <property type="nucleotide sequence ID" value="NZ_LT906439.1"/>
</dbReference>
<dbReference type="Pfam" id="PF01321">
    <property type="entry name" value="Creatinase_N"/>
    <property type="match status" value="1"/>
</dbReference>
<dbReference type="GO" id="GO:0004177">
    <property type="term" value="F:aminopeptidase activity"/>
    <property type="evidence" value="ECO:0007669"/>
    <property type="project" value="UniProtKB-KW"/>
</dbReference>
<keyword evidence="3" id="KW-0031">Aminopeptidase</keyword>
<dbReference type="STRING" id="1123308.GCA_000380085_00566"/>
<keyword evidence="3" id="KW-0378">Hydrolase</keyword>
<dbReference type="OrthoDB" id="9806388at2"/>
<gene>
    <name evidence="3" type="ORF">SAMEA4412692_00237</name>
</gene>
<dbReference type="CDD" id="cd01092">
    <property type="entry name" value="APP-like"/>
    <property type="match status" value="1"/>
</dbReference>
<dbReference type="PANTHER" id="PTHR46112:SF3">
    <property type="entry name" value="AMINOPEPTIDASE YPDF"/>
    <property type="match status" value="1"/>
</dbReference>